<dbReference type="Pfam" id="PF13202">
    <property type="entry name" value="EF-hand_5"/>
    <property type="match status" value="1"/>
</dbReference>
<sequence length="286" mass="30806">MMPVRSRMLGAVLCSSLVLGSVGCGDEASFDEESLALGEATAALSSSEEPGEAGAEESVGFASDAELMTTVEEDADATGPVPEGAGAVCDFGAKRSEVRDAYDADGDGRLNRSELAELKKDLDLTRVRPRFARLAWRLRANAFLLIRWAFDEDGDRRLSDEERAALVAAFEQRCTRLHQQALDAFDADGNGLLDTAEREAARQAARARLVAKYQEVLAQYDRNGNGSLEAAERVQLRADGLAQARERRAAVIARYDTDGDGVLSAGEKDALAAAIRQRIEEGRQAP</sequence>
<proteinExistence type="predicted"/>
<dbReference type="EMBL" id="FOIJ01000006">
    <property type="protein sequence ID" value="SEU00004.1"/>
    <property type="molecule type" value="Genomic_DNA"/>
</dbReference>
<keyword evidence="4" id="KW-1185">Reference proteome</keyword>
<keyword evidence="1" id="KW-0732">Signal</keyword>
<organism evidence="3 4">
    <name type="scientific">Stigmatella erecta</name>
    <dbReference type="NCBI Taxonomy" id="83460"/>
    <lineage>
        <taxon>Bacteria</taxon>
        <taxon>Pseudomonadati</taxon>
        <taxon>Myxococcota</taxon>
        <taxon>Myxococcia</taxon>
        <taxon>Myxococcales</taxon>
        <taxon>Cystobacterineae</taxon>
        <taxon>Archangiaceae</taxon>
        <taxon>Stigmatella</taxon>
    </lineage>
</organism>
<feature type="signal peptide" evidence="1">
    <location>
        <begin position="1"/>
        <end position="20"/>
    </location>
</feature>
<evidence type="ECO:0000256" key="1">
    <source>
        <dbReference type="SAM" id="SignalP"/>
    </source>
</evidence>
<feature type="domain" description="EF-hand" evidence="2">
    <location>
        <begin position="100"/>
        <end position="118"/>
    </location>
</feature>
<dbReference type="PROSITE" id="PS51257">
    <property type="entry name" value="PROKAR_LIPOPROTEIN"/>
    <property type="match status" value="1"/>
</dbReference>
<dbReference type="Gene3D" id="1.10.238.10">
    <property type="entry name" value="EF-hand"/>
    <property type="match status" value="2"/>
</dbReference>
<dbReference type="InterPro" id="IPR018247">
    <property type="entry name" value="EF_Hand_1_Ca_BS"/>
</dbReference>
<name>A0A1I0ISP3_9BACT</name>
<evidence type="ECO:0000259" key="2">
    <source>
        <dbReference type="Pfam" id="PF13202"/>
    </source>
</evidence>
<dbReference type="AlphaFoldDB" id="A0A1I0ISP3"/>
<dbReference type="GO" id="GO:0005509">
    <property type="term" value="F:calcium ion binding"/>
    <property type="evidence" value="ECO:0007669"/>
    <property type="project" value="InterPro"/>
</dbReference>
<dbReference type="Proteomes" id="UP000199181">
    <property type="component" value="Unassembled WGS sequence"/>
</dbReference>
<dbReference type="InterPro" id="IPR002048">
    <property type="entry name" value="EF_hand_dom"/>
</dbReference>
<dbReference type="InterPro" id="IPR011992">
    <property type="entry name" value="EF-hand-dom_pair"/>
</dbReference>
<dbReference type="SUPFAM" id="SSF47473">
    <property type="entry name" value="EF-hand"/>
    <property type="match status" value="1"/>
</dbReference>
<feature type="chain" id="PRO_5011543039" evidence="1">
    <location>
        <begin position="21"/>
        <end position="286"/>
    </location>
</feature>
<evidence type="ECO:0000313" key="3">
    <source>
        <dbReference type="EMBL" id="SEU00004.1"/>
    </source>
</evidence>
<protein>
    <submittedName>
        <fullName evidence="3">EF hand</fullName>
    </submittedName>
</protein>
<dbReference type="PROSITE" id="PS00018">
    <property type="entry name" value="EF_HAND_1"/>
    <property type="match status" value="1"/>
</dbReference>
<reference evidence="4" key="1">
    <citation type="submission" date="2016-10" db="EMBL/GenBank/DDBJ databases">
        <authorList>
            <person name="Varghese N."/>
            <person name="Submissions S."/>
        </authorList>
    </citation>
    <scope>NUCLEOTIDE SEQUENCE [LARGE SCALE GENOMIC DNA]</scope>
    <source>
        <strain evidence="4">DSM 16858</strain>
    </source>
</reference>
<dbReference type="RefSeq" id="WP_093520472.1">
    <property type="nucleotide sequence ID" value="NZ_FOIJ01000006.1"/>
</dbReference>
<evidence type="ECO:0000313" key="4">
    <source>
        <dbReference type="Proteomes" id="UP000199181"/>
    </source>
</evidence>
<accession>A0A1I0ISP3</accession>
<gene>
    <name evidence="3" type="ORF">SAMN05443639_106244</name>
</gene>